<comment type="caution">
    <text evidence="1">The sequence shown here is derived from an EMBL/GenBank/DDBJ whole genome shotgun (WGS) entry which is preliminary data.</text>
</comment>
<dbReference type="HOGENOM" id="CLU_2664221_0_0_7"/>
<sequence>MPQTTSPPPFIRWFEEISLNDISWVGGKNTALGELYRELAAEVYSSRVSILFPSFSTICYSLMFSFRLTSCVLYG</sequence>
<dbReference type="AlphaFoldDB" id="W4LAC9"/>
<gene>
    <name evidence="1" type="ORF">ETSY1_32285</name>
</gene>
<dbReference type="Proteomes" id="UP000019141">
    <property type="component" value="Unassembled WGS sequence"/>
</dbReference>
<protein>
    <submittedName>
        <fullName evidence="1">Uncharacterized protein</fullName>
    </submittedName>
</protein>
<evidence type="ECO:0000313" key="1">
    <source>
        <dbReference type="EMBL" id="ETW95053.1"/>
    </source>
</evidence>
<reference evidence="1 2" key="1">
    <citation type="journal article" date="2014" name="Nature">
        <title>An environmental bacterial taxon with a large and distinct metabolic repertoire.</title>
        <authorList>
            <person name="Wilson M.C."/>
            <person name="Mori T."/>
            <person name="Ruckert C."/>
            <person name="Uria A.R."/>
            <person name="Helf M.J."/>
            <person name="Takada K."/>
            <person name="Gernert C."/>
            <person name="Steffens U.A."/>
            <person name="Heycke N."/>
            <person name="Schmitt S."/>
            <person name="Rinke C."/>
            <person name="Helfrich E.J."/>
            <person name="Brachmann A.O."/>
            <person name="Gurgui C."/>
            <person name="Wakimoto T."/>
            <person name="Kracht M."/>
            <person name="Crusemann M."/>
            <person name="Hentschel U."/>
            <person name="Abe I."/>
            <person name="Matsunaga S."/>
            <person name="Kalinowski J."/>
            <person name="Takeyama H."/>
            <person name="Piel J."/>
        </authorList>
    </citation>
    <scope>NUCLEOTIDE SEQUENCE [LARGE SCALE GENOMIC DNA]</scope>
    <source>
        <strain evidence="2">TSY1</strain>
    </source>
</reference>
<organism evidence="1 2">
    <name type="scientific">Entotheonella factor</name>
    <dbReference type="NCBI Taxonomy" id="1429438"/>
    <lineage>
        <taxon>Bacteria</taxon>
        <taxon>Pseudomonadati</taxon>
        <taxon>Nitrospinota/Tectimicrobiota group</taxon>
        <taxon>Candidatus Tectimicrobiota</taxon>
        <taxon>Candidatus Entotheonellia</taxon>
        <taxon>Candidatus Entotheonellales</taxon>
        <taxon>Candidatus Entotheonellaceae</taxon>
        <taxon>Candidatus Entotheonella</taxon>
    </lineage>
</organism>
<dbReference type="EMBL" id="AZHW01000962">
    <property type="protein sequence ID" value="ETW95053.1"/>
    <property type="molecule type" value="Genomic_DNA"/>
</dbReference>
<accession>W4LAC9</accession>
<keyword evidence="2" id="KW-1185">Reference proteome</keyword>
<evidence type="ECO:0000313" key="2">
    <source>
        <dbReference type="Proteomes" id="UP000019141"/>
    </source>
</evidence>
<name>W4LAC9_ENTF1</name>
<proteinExistence type="predicted"/>